<feature type="region of interest" description="Disordered" evidence="1">
    <location>
        <begin position="1978"/>
        <end position="2064"/>
    </location>
</feature>
<sequence>MSVIRLGAAANVRDFQTLSNALATRESNALDPEALQDEFGRFRVWSGNLGALQKGHSSLDYRLRDAPLLWNEVSKLLSELEMNLGAAYDILTGVRLPYEQQPTSYGEEGDDEDEDEISEEEEDDENDSSVPKSELSMRFHEVVDIIDHLYKISVRIRAPTIRIRSLKAASYRPKDSDTGVDLFEQYAIFDQNHTQELLRFLRTPHIHGDNDITEDDGLIARLARGITLRRRQFKYWRRHRDKLGISVTSEEPQAPAPLARPAAPFRHDTIEAQAGTPEINVTPRSVPSQRTSKTLLSGTEATQHHQSLDNIVDSKSVTSYAVTVKDLSGKGIDLPPPPKAANGDKDFECPYCFIICPARYGKGRPWRTHVLQDLQPYICTYEECDASEQLFRSRRDWSEHESSHRKVWRCPEHLDAVYKSQSGLEEHFKQNHEESISGEQLSTIVKIGETSTIDQRKKCPICFASVDAEGLGSLQNHIANHLERIAVFSLPIEADDDSDGGSSKASRGGTESSALPTTIELSEISDTSDFSGIDRDADATTGYDPTIGLAAINDTLENRHIDDASSHNYPAEYQTSQIGNVSQKPLSKAFIQTLPDESENRIELLLSANDEEQADSDESQEQDSPDGVESVDRQYVSDSDFEEHMTQRETFRKYLLSSTGAQSVRFDRRYGSWDGNITFTDSESAVSALQSFDVARYPSVKIRQKDSKKDVLKFSMLQPQSKKQVSFRSKPAGSDLSLQKQQLPSKEEDAKSPLPIRSVADIPTLHALYRSGELLPRNDRRYVPNNAYNDIISFIYYDITRLKVDAIVNSSNRTLSPGKAEWTLDHKVHRAAGPELREECSRLGKLKSSQCVLTGGHQLPCTYIIHVARAPHGSKEGQGQENVLIDSYRGVLKLALHHELKTIAFCCLGTGGIGIPARIASRIALQETREFLDAHPTHSFERIVFCVFHEDNIAAYTDVFPVFFPPTPEDLQNAVAIRNSRSNTKLRAMIQEVCTQIDSIAQSVTIFGTGTLSASHHVAHDLSRIAVLLERLEVILASLGEGIEDSLPRVMRYLELLCSVLLAFCTDMTEMVELAKGKESLGQPSYKNIWDDYNDHMGRNQGMTIMRLIVLCREFTQQAVSVLDLNMSVPHEMKIISTQLDAWLFKRNEEGSQNRHNQFEETLLARREYERDSPAKGRGDTLKLHQIPTLAKLYDVGTIQSRATQSVSSARSNHIICLTRHDITRLEVDILVNSTDRMFSGIGSLDRSVFLGGGLDLEEECANHAPCNEGEVILTGGYSLPVKHVLHAIPPAIYEIETKDVLRGMYRKILHMASYLRATSIAIPSLGTGMLNYPRRDAAAIAIEEVKRFLESMDESNPIEKIVLVVFSLNDEFVYKTLIPVYLPPHNPDVDSMQRTSVAVEPPSPPPRTLFGTIGQAFRKISSGKLPAYSKKRPLEPSEEDVLIAFETHAQGCITCANISTVYASGKDLCDDGYRLAAQVLRYLYMKSDRSVHSLRSEEATQAEVEIPEDLFPISLELLTTVEKSFRDPDRDRPFVSNQPALGKLRRPEFTVYKLQITVLTRNNPERVFYRIHIWSDPSNGWESFQASEPTLHLTRGSLVIREGGNENVSKSCTRLYLNPQSIFSRPSPTEILVDHPEADRLSVEEYGSYFTLKFESQTDCEMLLTRLKHAAVNSPSATGRLDMEKGLAQVFSWSHSLEQWESLDSQDAEATFLITRGNLQIFQTTSTLKSWLEIELLPRSTIEKLSDMEILIETPSTDGGSDQERAKKFKLECRSLEDCDRLLANLKRATDDGKPSSHSEQRQTEEGLPESSRLEVVPPGVTIYNAEITVPSQDLPEKDFAHVSVWGNSARKWALFTSSDSAASLYITPGYLEIVANGSGTSHNIQLRLKLTPLSVIQRHSNVEILMDGFLTEGVSVALTPYVGRYMLKCSSKANCDALQLKLEHAIKSSPHEAVIDETPPLPESTNQYDFNEQITSPETQGEADKEKSQSNEEPAENIETQEPEASDSEPNLSPLLPPDNNSEGLSSRLPTINLDENTNQPGGPSQNLQQVPNAPESPPLFTSLVDPKAMPIEILHIEQYFEHVDAPPLSSTSEQQNVPKGYAKPFTKIDKRLVYRSVLEKAELEFWEKEHWFHVFKVVGKEEMLQLHLTTRGLWERGVGITSHLSLKNF</sequence>
<feature type="compositionally biased region" description="Polar residues" evidence="1">
    <location>
        <begin position="2026"/>
        <end position="2054"/>
    </location>
</feature>
<feature type="region of interest" description="Disordered" evidence="1">
    <location>
        <begin position="100"/>
        <end position="133"/>
    </location>
</feature>
<reference evidence="3 4" key="1">
    <citation type="submission" date="2021-02" db="EMBL/GenBank/DDBJ databases">
        <title>Genome assembly of Pseudopithomyces chartarum.</title>
        <authorList>
            <person name="Jauregui R."/>
            <person name="Singh J."/>
            <person name="Voisey C."/>
        </authorList>
    </citation>
    <scope>NUCLEOTIDE SEQUENCE [LARGE SCALE GENOMIC DNA]</scope>
    <source>
        <strain evidence="3 4">AGR01</strain>
    </source>
</reference>
<comment type="caution">
    <text evidence="3">The sequence shown here is derived from an EMBL/GenBank/DDBJ whole genome shotgun (WGS) entry which is preliminary data.</text>
</comment>
<dbReference type="PANTHER" id="PTHR11106:SF27">
    <property type="entry name" value="MACRO DOMAIN-CONTAINING PROTEIN"/>
    <property type="match status" value="1"/>
</dbReference>
<dbReference type="InterPro" id="IPR058348">
    <property type="entry name" value="DUF8035"/>
</dbReference>
<feature type="compositionally biased region" description="Acidic residues" evidence="1">
    <location>
        <begin position="1995"/>
        <end position="2009"/>
    </location>
</feature>
<name>A0AAN6LU98_9PLEO</name>
<dbReference type="Pfam" id="PF01661">
    <property type="entry name" value="Macro"/>
    <property type="match status" value="2"/>
</dbReference>
<dbReference type="EMBL" id="WVTA01000014">
    <property type="protein sequence ID" value="KAK3202276.1"/>
    <property type="molecule type" value="Genomic_DNA"/>
</dbReference>
<feature type="compositionally biased region" description="Polar residues" evidence="1">
    <location>
        <begin position="282"/>
        <end position="301"/>
    </location>
</feature>
<evidence type="ECO:0000259" key="2">
    <source>
        <dbReference type="PROSITE" id="PS51154"/>
    </source>
</evidence>
<feature type="region of interest" description="Disordered" evidence="1">
    <location>
        <begin position="274"/>
        <end position="306"/>
    </location>
</feature>
<evidence type="ECO:0000313" key="3">
    <source>
        <dbReference type="EMBL" id="KAK3202276.1"/>
    </source>
</evidence>
<dbReference type="InterPro" id="IPR058925">
    <property type="entry name" value="zf-C2H2_AcuF"/>
</dbReference>
<dbReference type="PROSITE" id="PS51154">
    <property type="entry name" value="MACRO"/>
    <property type="match status" value="2"/>
</dbReference>
<feature type="region of interest" description="Disordered" evidence="1">
    <location>
        <begin position="1788"/>
        <end position="1813"/>
    </location>
</feature>
<dbReference type="InterPro" id="IPR002589">
    <property type="entry name" value="Macro_dom"/>
</dbReference>
<feature type="region of interest" description="Disordered" evidence="1">
    <location>
        <begin position="610"/>
        <end position="631"/>
    </location>
</feature>
<feature type="region of interest" description="Disordered" evidence="1">
    <location>
        <begin position="722"/>
        <end position="752"/>
    </location>
</feature>
<gene>
    <name evidence="3" type="ORF">GRF29_161g695141</name>
</gene>
<feature type="compositionally biased region" description="Low complexity" evidence="1">
    <location>
        <begin position="500"/>
        <end position="509"/>
    </location>
</feature>
<evidence type="ECO:0000256" key="1">
    <source>
        <dbReference type="SAM" id="MobiDB-lite"/>
    </source>
</evidence>
<organism evidence="3 4">
    <name type="scientific">Pseudopithomyces chartarum</name>
    <dbReference type="NCBI Taxonomy" id="1892770"/>
    <lineage>
        <taxon>Eukaryota</taxon>
        <taxon>Fungi</taxon>
        <taxon>Dikarya</taxon>
        <taxon>Ascomycota</taxon>
        <taxon>Pezizomycotina</taxon>
        <taxon>Dothideomycetes</taxon>
        <taxon>Pleosporomycetidae</taxon>
        <taxon>Pleosporales</taxon>
        <taxon>Massarineae</taxon>
        <taxon>Didymosphaeriaceae</taxon>
        <taxon>Pseudopithomyces</taxon>
    </lineage>
</organism>
<dbReference type="Proteomes" id="UP001280581">
    <property type="component" value="Unassembled WGS sequence"/>
</dbReference>
<accession>A0AAN6LU98</accession>
<dbReference type="Gene3D" id="3.40.220.10">
    <property type="entry name" value="Leucine Aminopeptidase, subunit E, domain 1"/>
    <property type="match status" value="2"/>
</dbReference>
<feature type="compositionally biased region" description="Acidic residues" evidence="1">
    <location>
        <begin position="610"/>
        <end position="626"/>
    </location>
</feature>
<evidence type="ECO:0000313" key="4">
    <source>
        <dbReference type="Proteomes" id="UP001280581"/>
    </source>
</evidence>
<feature type="compositionally biased region" description="Low complexity" evidence="1">
    <location>
        <begin position="2010"/>
        <end position="2025"/>
    </location>
</feature>
<protein>
    <recommendedName>
        <fullName evidence="2">Macro domain-containing protein</fullName>
    </recommendedName>
</protein>
<feature type="compositionally biased region" description="Basic and acidic residues" evidence="1">
    <location>
        <begin position="1789"/>
        <end position="1806"/>
    </location>
</feature>
<feature type="region of interest" description="Disordered" evidence="1">
    <location>
        <begin position="495"/>
        <end position="515"/>
    </location>
</feature>
<dbReference type="Pfam" id="PF26118">
    <property type="entry name" value="DUF8035"/>
    <property type="match status" value="1"/>
</dbReference>
<feature type="domain" description="Macro" evidence="2">
    <location>
        <begin position="1203"/>
        <end position="1383"/>
    </location>
</feature>
<feature type="compositionally biased region" description="Acidic residues" evidence="1">
    <location>
        <begin position="107"/>
        <end position="127"/>
    </location>
</feature>
<dbReference type="SMART" id="SM00506">
    <property type="entry name" value="A1pp"/>
    <property type="match status" value="2"/>
</dbReference>
<dbReference type="PANTHER" id="PTHR11106">
    <property type="entry name" value="GANGLIOSIDE INDUCED DIFFERENTIATION ASSOCIATED PROTEIN 2-RELATED"/>
    <property type="match status" value="1"/>
</dbReference>
<dbReference type="Pfam" id="PF26082">
    <property type="entry name" value="zf-C2H2_AcuF"/>
    <property type="match status" value="1"/>
</dbReference>
<proteinExistence type="predicted"/>
<dbReference type="SUPFAM" id="SSF52949">
    <property type="entry name" value="Macro domain-like"/>
    <property type="match status" value="2"/>
</dbReference>
<keyword evidence="4" id="KW-1185">Reference proteome</keyword>
<dbReference type="InterPro" id="IPR043472">
    <property type="entry name" value="Macro_dom-like"/>
</dbReference>
<feature type="domain" description="Macro" evidence="2">
    <location>
        <begin position="779"/>
        <end position="964"/>
    </location>
</feature>